<keyword evidence="2" id="KW-0378">Hydrolase</keyword>
<dbReference type="Pfam" id="PF05685">
    <property type="entry name" value="Uma2"/>
    <property type="match status" value="1"/>
</dbReference>
<keyword evidence="2" id="KW-0540">Nuclease</keyword>
<evidence type="ECO:0000313" key="3">
    <source>
        <dbReference type="Proteomes" id="UP000675781"/>
    </source>
</evidence>
<protein>
    <submittedName>
        <fullName evidence="2">Uma2 family endonuclease</fullName>
    </submittedName>
</protein>
<dbReference type="EMBL" id="JAGSOG010000091">
    <property type="protein sequence ID" value="MBR7835344.1"/>
    <property type="molecule type" value="Genomic_DNA"/>
</dbReference>
<dbReference type="SUPFAM" id="SSF52980">
    <property type="entry name" value="Restriction endonuclease-like"/>
    <property type="match status" value="1"/>
</dbReference>
<keyword evidence="3" id="KW-1185">Reference proteome</keyword>
<dbReference type="PANTHER" id="PTHR35400">
    <property type="entry name" value="SLR1083 PROTEIN"/>
    <property type="match status" value="1"/>
</dbReference>
<reference evidence="2" key="1">
    <citation type="submission" date="2021-04" db="EMBL/GenBank/DDBJ databases">
        <title>Genome based classification of Actinospica acidithermotolerans sp. nov., an actinobacterium isolated from an Indonesian hot spring.</title>
        <authorList>
            <person name="Kusuma A.B."/>
            <person name="Putra K.E."/>
            <person name="Nafisah S."/>
            <person name="Loh J."/>
            <person name="Nouioui I."/>
            <person name="Goodfellow M."/>
        </authorList>
    </citation>
    <scope>NUCLEOTIDE SEQUENCE</scope>
    <source>
        <strain evidence="2">CSCA 57</strain>
    </source>
</reference>
<dbReference type="GO" id="GO:0004519">
    <property type="term" value="F:endonuclease activity"/>
    <property type="evidence" value="ECO:0007669"/>
    <property type="project" value="UniProtKB-KW"/>
</dbReference>
<dbReference type="InterPro" id="IPR011335">
    <property type="entry name" value="Restrct_endonuc-II-like"/>
</dbReference>
<dbReference type="AlphaFoldDB" id="A0A941EUL2"/>
<keyword evidence="2" id="KW-0255">Endonuclease</keyword>
<dbReference type="CDD" id="cd06260">
    <property type="entry name" value="DUF820-like"/>
    <property type="match status" value="1"/>
</dbReference>
<dbReference type="InterPro" id="IPR012296">
    <property type="entry name" value="Nuclease_put_TT1808"/>
</dbReference>
<proteinExistence type="predicted"/>
<dbReference type="RefSeq" id="WP_212529838.1">
    <property type="nucleotide sequence ID" value="NZ_JAGSOG010000091.1"/>
</dbReference>
<dbReference type="Proteomes" id="UP000675781">
    <property type="component" value="Unassembled WGS sequence"/>
</dbReference>
<organism evidence="2 3">
    <name type="scientific">Actinospica durhamensis</name>
    <dbReference type="NCBI Taxonomy" id="1508375"/>
    <lineage>
        <taxon>Bacteria</taxon>
        <taxon>Bacillati</taxon>
        <taxon>Actinomycetota</taxon>
        <taxon>Actinomycetes</taxon>
        <taxon>Catenulisporales</taxon>
        <taxon>Actinospicaceae</taxon>
        <taxon>Actinospica</taxon>
    </lineage>
</organism>
<accession>A0A941EUL2</accession>
<comment type="caution">
    <text evidence="2">The sequence shown here is derived from an EMBL/GenBank/DDBJ whole genome shotgun (WGS) entry which is preliminary data.</text>
</comment>
<dbReference type="Gene3D" id="3.90.1570.10">
    <property type="entry name" value="tt1808, chain A"/>
    <property type="match status" value="1"/>
</dbReference>
<evidence type="ECO:0000259" key="1">
    <source>
        <dbReference type="Pfam" id="PF05685"/>
    </source>
</evidence>
<name>A0A941EUL2_9ACTN</name>
<sequence length="206" mass="22655">MTLTLSERPTDVVDGELAAMRSAVDAALGDRCKVEILGGEIIVSPMPRNLHMLIVTEVRHMLDDGCDRRDFTVTERAEFVVDRYNSPQPDLAVLARKSVERDLDATASPVADALLVVEVTSPSNAHHDRKWGPKYKAYAKGLVPVYLLVDPHRAEGPSFTLYTEPNGTRYQGEQTLPFGRSIRLPEPFDAVVVDSAVFPAPGKAED</sequence>
<evidence type="ECO:0000313" key="2">
    <source>
        <dbReference type="EMBL" id="MBR7835344.1"/>
    </source>
</evidence>
<dbReference type="PANTHER" id="PTHR35400:SF3">
    <property type="entry name" value="SLL1072 PROTEIN"/>
    <property type="match status" value="1"/>
</dbReference>
<gene>
    <name evidence="2" type="ORF">KDL01_18870</name>
</gene>
<dbReference type="InterPro" id="IPR008538">
    <property type="entry name" value="Uma2"/>
</dbReference>
<feature type="domain" description="Putative restriction endonuclease" evidence="1">
    <location>
        <begin position="29"/>
        <end position="189"/>
    </location>
</feature>